<feature type="region of interest" description="Disordered" evidence="2">
    <location>
        <begin position="1469"/>
        <end position="1680"/>
    </location>
</feature>
<gene>
    <name evidence="4" type="primary">LOC106151990</name>
</gene>
<feature type="compositionally biased region" description="Low complexity" evidence="2">
    <location>
        <begin position="373"/>
        <end position="385"/>
    </location>
</feature>
<feature type="compositionally biased region" description="Polar residues" evidence="2">
    <location>
        <begin position="1005"/>
        <end position="1064"/>
    </location>
</feature>
<organism evidence="3 4">
    <name type="scientific">Lingula anatina</name>
    <name type="common">Brachiopod</name>
    <name type="synonym">Lingula unguis</name>
    <dbReference type="NCBI Taxonomy" id="7574"/>
    <lineage>
        <taxon>Eukaryota</taxon>
        <taxon>Metazoa</taxon>
        <taxon>Spiralia</taxon>
        <taxon>Lophotrochozoa</taxon>
        <taxon>Brachiopoda</taxon>
        <taxon>Linguliformea</taxon>
        <taxon>Lingulata</taxon>
        <taxon>Lingulida</taxon>
        <taxon>Linguloidea</taxon>
        <taxon>Lingulidae</taxon>
        <taxon>Lingula</taxon>
    </lineage>
</organism>
<dbReference type="RefSeq" id="XP_023931524.1">
    <property type="nucleotide sequence ID" value="XM_024075756.1"/>
</dbReference>
<evidence type="ECO:0000256" key="2">
    <source>
        <dbReference type="SAM" id="MobiDB-lite"/>
    </source>
</evidence>
<feature type="compositionally biased region" description="Low complexity" evidence="2">
    <location>
        <begin position="409"/>
        <end position="424"/>
    </location>
</feature>
<evidence type="ECO:0000256" key="1">
    <source>
        <dbReference type="SAM" id="Coils"/>
    </source>
</evidence>
<reference evidence="4" key="1">
    <citation type="submission" date="2025-08" db="UniProtKB">
        <authorList>
            <consortium name="RefSeq"/>
        </authorList>
    </citation>
    <scope>IDENTIFICATION</scope>
    <source>
        <tissue evidence="4">Gonads</tissue>
    </source>
</reference>
<feature type="region of interest" description="Disordered" evidence="2">
    <location>
        <begin position="579"/>
        <end position="604"/>
    </location>
</feature>
<keyword evidence="3" id="KW-1185">Reference proteome</keyword>
<feature type="compositionally biased region" description="Low complexity" evidence="2">
    <location>
        <begin position="231"/>
        <end position="242"/>
    </location>
</feature>
<feature type="coiled-coil region" evidence="1">
    <location>
        <begin position="832"/>
        <end position="993"/>
    </location>
</feature>
<feature type="compositionally biased region" description="Polar residues" evidence="2">
    <location>
        <begin position="334"/>
        <end position="346"/>
    </location>
</feature>
<keyword evidence="1" id="KW-0175">Coiled coil</keyword>
<feature type="coiled-coil region" evidence="1">
    <location>
        <begin position="620"/>
        <end position="647"/>
    </location>
</feature>
<feature type="region of interest" description="Disordered" evidence="2">
    <location>
        <begin position="262"/>
        <end position="492"/>
    </location>
</feature>
<dbReference type="GeneID" id="106151990"/>
<feature type="compositionally biased region" description="Polar residues" evidence="2">
    <location>
        <begin position="210"/>
        <end position="223"/>
    </location>
</feature>
<name>A0A2R2MMV1_LINAN</name>
<feature type="region of interest" description="Disordered" evidence="2">
    <location>
        <begin position="72"/>
        <end position="108"/>
    </location>
</feature>
<feature type="region of interest" description="Disordered" evidence="2">
    <location>
        <begin position="1165"/>
        <end position="1184"/>
    </location>
</feature>
<sequence length="1680" mass="184722">MDPHMRNTTPLSDADTEELLSGVEPISNVSSLHSSPKLSPYASPNYPLNPASSEAVTYKGDIGSPQLAARKKLGAAGTYDRYSSDGPRSLPNTPLPSQERGATISTSSAYLIDLTNVDRSRSRSLNAVDKPSVNFDVRTELFGDTQRGSRDVDRDKSLSELRVETSGLEDNRQGSRSPVTDSHIRNRPRSPIRDVLSPRNDPRPSRDYTRTTLEIDQGHSGSRSRSELPKSQDQSSYSDVYSAPSCSALKSQNFDSALVIGVTGTPPRSQTSPVSDVVTSMGSKSNSAEKLYAEIRTGRTLSPSTTRGSASHVSGGSIRQDRLPVSTAHKSENRLTSSDRSTGQTYRSESTRSRSSPPRTTTSSRPLSPPRSPLQSRSVSPPRSPLLHRSRSPPRSAHSPRPRSPPLRSPLQSRSRSPSRSPVRGSVGDVSSDPTSYSHRAHVKDPQSSNVSSWNNPRNSRSREDSWRVSRAEDQQGGGGGRKGGLSQSPGVAAAQATIQGLLPPSGGEMKDVSHVTSDSIREMEQVRGHLNTMLKTSVQNVLDKSTFDPVDDVTSLLDSTTVDSPGTDLTSHLEKVLGLPPGWGTERGGPRGGSGHSRSSGYRNDVTLLSENQVLRETLEKERYRRKHCERQIQHLQSKMLETQQQLAVAVSTDKKKDIMIEQLDKTLAKVAEGWKRREAEKEDFLAKLNAEKQAAEKALAEQQEMLSKFEREMQKAVDDLTAEQKRAALAEKERKQQLIRHEEEYAIITESLEAERDCARRMESERDRAVEGREHVAKQLESLQETLNEERTGWQKREREIGQQLEELTTTQDRIVQQEKSKAEEHMKIAQESQDVLASVQKELQQLKIDLDTACRERDHLKVEMGLSEARLENAKRKLEADLQSDLEKQTTSKLAEVHEKMAQSEGKIREEHRKQVQELNQRHSTEMARQLQSFNQELQRKEAQTKEQLQAYEDRLSQMRAALAEERESKQKLESARREMTGKLQELLQGHCSDALSILSRSNSTQPLQSQLTHSAQSQPRQSHLTQSDLSQPTQLGQQSHLTQSGQLSFTSTLPGSVQSSPDKEDAFSLYTSRSIPSRLTSRGQEGQSLAQGALDIPSDRVAPINKFLKSFPVEKGGSISSSADLRPRGGFDLDSSIATVRSANLPHTSSVQGSSVTPSFNSLNFQSQDPDGVLLPNSSVHGSSQLGTSIPYQGASSLNYQQPSRAVPSNGGAGSMIYQQPGNFVQSAGAGSLNYQQPGSANYQQPNVTSSGAQSFIYQQPLLNLGAAPVSSASQQLPFSVPHNQGNVSVPLTGKPGGYASMSTSGYSSVQSELPQQQLQQRQQLNQQQHFNVNQSVGQYQNMTQQKMADLQRWIQQPQQGSAPDQGYASAGPFSGSVATFPGMTQQKNMGEFSSLQGYHDETASTFDPQQLNNTDLSMHPLDDTASVISSLKGAAEDYSHISDKFDAHESRQNELRHYIKVLLGRSPGSPLQDPAQPGEDDNQDESKAPVPAPQQDPRVGPGGETSARRPPPRTMAFMKSVITDQKETQKPPLKQAPLTVEQVDEITRLLDVYRGNGEPQGQGHSEGQGHQPSEEVISYLRGVQGKSQQGQSPPSRGPSQHAAGRGHQRSSSPKARRQLDQNYSQGTEPRWQSHERKKSSQQPGRVVKSQQVKKVEKPKPGTVKTSARNSLPVWK</sequence>
<dbReference type="GO" id="GO:0007099">
    <property type="term" value="P:centriole replication"/>
    <property type="evidence" value="ECO:0007669"/>
    <property type="project" value="InterPro"/>
</dbReference>
<feature type="compositionally biased region" description="Low complexity" evidence="2">
    <location>
        <begin position="1587"/>
        <end position="1605"/>
    </location>
</feature>
<dbReference type="GO" id="GO:1902410">
    <property type="term" value="P:mitotic cytokinetic process"/>
    <property type="evidence" value="ECO:0007669"/>
    <property type="project" value="TreeGrafter"/>
</dbReference>
<feature type="compositionally biased region" description="Basic and acidic residues" evidence="2">
    <location>
        <begin position="137"/>
        <end position="173"/>
    </location>
</feature>
<feature type="compositionally biased region" description="Polar residues" evidence="2">
    <location>
        <begin position="266"/>
        <end position="288"/>
    </location>
</feature>
<feature type="coiled-coil region" evidence="1">
    <location>
        <begin position="683"/>
        <end position="735"/>
    </location>
</feature>
<dbReference type="GO" id="GO:0005813">
    <property type="term" value="C:centrosome"/>
    <property type="evidence" value="ECO:0007669"/>
    <property type="project" value="TreeGrafter"/>
</dbReference>
<dbReference type="PANTHER" id="PTHR34439:SF1">
    <property type="entry name" value="CENTROBIN"/>
    <property type="match status" value="1"/>
</dbReference>
<dbReference type="GO" id="GO:1902017">
    <property type="term" value="P:regulation of cilium assembly"/>
    <property type="evidence" value="ECO:0007669"/>
    <property type="project" value="InterPro"/>
</dbReference>
<evidence type="ECO:0000313" key="3">
    <source>
        <dbReference type="Proteomes" id="UP000085678"/>
    </source>
</evidence>
<dbReference type="Proteomes" id="UP000085678">
    <property type="component" value="Unplaced"/>
</dbReference>
<feature type="compositionally biased region" description="Polar residues" evidence="2">
    <location>
        <begin position="27"/>
        <end position="37"/>
    </location>
</feature>
<feature type="compositionally biased region" description="Low complexity" evidence="2">
    <location>
        <begin position="353"/>
        <end position="366"/>
    </location>
</feature>
<accession>A0A2R2MMV1</accession>
<feature type="region of interest" description="Disordered" evidence="2">
    <location>
        <begin position="1"/>
        <end position="58"/>
    </location>
</feature>
<feature type="region of interest" description="Disordered" evidence="2">
    <location>
        <begin position="120"/>
        <end position="243"/>
    </location>
</feature>
<feature type="compositionally biased region" description="Low complexity" evidence="2">
    <location>
        <begin position="448"/>
        <end position="459"/>
    </location>
</feature>
<dbReference type="GO" id="GO:0005814">
    <property type="term" value="C:centriole"/>
    <property type="evidence" value="ECO:0007669"/>
    <property type="project" value="TreeGrafter"/>
</dbReference>
<feature type="compositionally biased region" description="Basic and acidic residues" evidence="2">
    <location>
        <begin position="200"/>
        <end position="209"/>
    </location>
</feature>
<feature type="compositionally biased region" description="Basic and acidic residues" evidence="2">
    <location>
        <begin position="461"/>
        <end position="474"/>
    </location>
</feature>
<protein>
    <submittedName>
        <fullName evidence="4">Uncharacterized protein LOC106151990 isoform X2</fullName>
    </submittedName>
</protein>
<dbReference type="OrthoDB" id="8190486at2759"/>
<dbReference type="PANTHER" id="PTHR34439">
    <property type="entry name" value="CENTROBIN"/>
    <property type="match status" value="1"/>
</dbReference>
<feature type="compositionally biased region" description="Polar residues" evidence="2">
    <location>
        <begin position="299"/>
        <end position="314"/>
    </location>
</feature>
<feature type="region of interest" description="Disordered" evidence="2">
    <location>
        <begin position="1005"/>
        <end position="1069"/>
    </location>
</feature>
<dbReference type="GO" id="GO:0051299">
    <property type="term" value="P:centrosome separation"/>
    <property type="evidence" value="ECO:0007669"/>
    <property type="project" value="TreeGrafter"/>
</dbReference>
<dbReference type="InterPro" id="IPR038923">
    <property type="entry name" value="Centrobin"/>
</dbReference>
<feature type="compositionally biased region" description="Polar residues" evidence="2">
    <location>
        <begin position="1"/>
        <end position="11"/>
    </location>
</feature>
<evidence type="ECO:0000313" key="4">
    <source>
        <dbReference type="RefSeq" id="XP_023931524.1"/>
    </source>
</evidence>
<feature type="compositionally biased region" description="Gly residues" evidence="2">
    <location>
        <begin position="586"/>
        <end position="596"/>
    </location>
</feature>
<proteinExistence type="predicted"/>
<dbReference type="CDD" id="cd06503">
    <property type="entry name" value="ATP-synt_Fo_b"/>
    <property type="match status" value="1"/>
</dbReference>